<evidence type="ECO:0000313" key="1">
    <source>
        <dbReference type="EMBL" id="CAD7196311.1"/>
    </source>
</evidence>
<sequence>MTMFSTYCTVVCVRPWVCCDVTVQATVLVWVNGRLFCNLANSCKSVVGYFRGLGHHELYGKDLFISDPHCSRRLTLLKRGSRHTAGCMTPRHVTPRLRLSNGRFPVYFPVLATRHTGTLLLSKVSERVLMTAPCRAGTKPRGMVGGRAVPLREYYHNV</sequence>
<name>A0A7R8Z522_TIMDO</name>
<proteinExistence type="predicted"/>
<gene>
    <name evidence="1" type="ORF">TDIB3V08_LOCUS2662</name>
</gene>
<accession>A0A7R8Z522</accession>
<organism evidence="1">
    <name type="scientific">Timema douglasi</name>
    <name type="common">Walking stick</name>
    <dbReference type="NCBI Taxonomy" id="61478"/>
    <lineage>
        <taxon>Eukaryota</taxon>
        <taxon>Metazoa</taxon>
        <taxon>Ecdysozoa</taxon>
        <taxon>Arthropoda</taxon>
        <taxon>Hexapoda</taxon>
        <taxon>Insecta</taxon>
        <taxon>Pterygota</taxon>
        <taxon>Neoptera</taxon>
        <taxon>Polyneoptera</taxon>
        <taxon>Phasmatodea</taxon>
        <taxon>Timematodea</taxon>
        <taxon>Timematoidea</taxon>
        <taxon>Timematidae</taxon>
        <taxon>Timema</taxon>
    </lineage>
</organism>
<dbReference type="AlphaFoldDB" id="A0A7R8Z522"/>
<reference evidence="1" key="1">
    <citation type="submission" date="2020-11" db="EMBL/GenBank/DDBJ databases">
        <authorList>
            <person name="Tran Van P."/>
        </authorList>
    </citation>
    <scope>NUCLEOTIDE SEQUENCE</scope>
</reference>
<protein>
    <submittedName>
        <fullName evidence="1">Uncharacterized protein</fullName>
    </submittedName>
</protein>
<dbReference type="EMBL" id="OA565100">
    <property type="protein sequence ID" value="CAD7196311.1"/>
    <property type="molecule type" value="Genomic_DNA"/>
</dbReference>